<comment type="caution">
    <text evidence="8">The sequence shown here is derived from an EMBL/GenBank/DDBJ whole genome shotgun (WGS) entry which is preliminary data.</text>
</comment>
<dbReference type="Pfam" id="PF05433">
    <property type="entry name" value="Rick_17kDa_Anti"/>
    <property type="match status" value="1"/>
</dbReference>
<proteinExistence type="predicted"/>
<comment type="subcellular location">
    <subcellularLocation>
        <location evidence="1">Cell outer membrane</location>
        <topology evidence="1">Lipid-anchor</topology>
    </subcellularLocation>
</comment>
<organism evidence="8 9">
    <name type="scientific">Undibacterium aquatile</name>
    <dbReference type="NCBI Taxonomy" id="1537398"/>
    <lineage>
        <taxon>Bacteria</taxon>
        <taxon>Pseudomonadati</taxon>
        <taxon>Pseudomonadota</taxon>
        <taxon>Betaproteobacteria</taxon>
        <taxon>Burkholderiales</taxon>
        <taxon>Oxalobacteraceae</taxon>
        <taxon>Undibacterium</taxon>
    </lineage>
</organism>
<accession>A0ABR6XK20</accession>
<gene>
    <name evidence="8" type="ORF">H8K26_16950</name>
</gene>
<name>A0ABR6XK20_9BURK</name>
<dbReference type="InterPro" id="IPR008816">
    <property type="entry name" value="Gly_zipper_2TM_dom"/>
</dbReference>
<reference evidence="8 9" key="1">
    <citation type="submission" date="2020-08" db="EMBL/GenBank/DDBJ databases">
        <title>Novel species isolated from subtropical streams in China.</title>
        <authorList>
            <person name="Lu H."/>
        </authorList>
    </citation>
    <scope>NUCLEOTIDE SEQUENCE [LARGE SCALE GENOMIC DNA]</scope>
    <source>
        <strain evidence="8 9">CCTCC AB 2015119</strain>
    </source>
</reference>
<dbReference type="PANTHER" id="PTHR35603">
    <property type="match status" value="1"/>
</dbReference>
<evidence type="ECO:0000256" key="6">
    <source>
        <dbReference type="SAM" id="SignalP"/>
    </source>
</evidence>
<dbReference type="PROSITE" id="PS51257">
    <property type="entry name" value="PROKAR_LIPOPROTEIN"/>
    <property type="match status" value="1"/>
</dbReference>
<evidence type="ECO:0000256" key="2">
    <source>
        <dbReference type="ARBA" id="ARBA00022729"/>
    </source>
</evidence>
<evidence type="ECO:0000256" key="4">
    <source>
        <dbReference type="ARBA" id="ARBA00023139"/>
    </source>
</evidence>
<protein>
    <submittedName>
        <fullName evidence="8">Glycine zipper 2TM domain-containing protein</fullName>
    </submittedName>
</protein>
<evidence type="ECO:0000313" key="8">
    <source>
        <dbReference type="EMBL" id="MBC3813132.1"/>
    </source>
</evidence>
<evidence type="ECO:0000256" key="1">
    <source>
        <dbReference type="ARBA" id="ARBA00004459"/>
    </source>
</evidence>
<keyword evidence="5" id="KW-0449">Lipoprotein</keyword>
<evidence type="ECO:0000256" key="3">
    <source>
        <dbReference type="ARBA" id="ARBA00023136"/>
    </source>
</evidence>
<dbReference type="EMBL" id="JACOFT010000007">
    <property type="protein sequence ID" value="MBC3813132.1"/>
    <property type="molecule type" value="Genomic_DNA"/>
</dbReference>
<feature type="signal peptide" evidence="6">
    <location>
        <begin position="1"/>
        <end position="22"/>
    </location>
</feature>
<evidence type="ECO:0000256" key="5">
    <source>
        <dbReference type="ARBA" id="ARBA00023288"/>
    </source>
</evidence>
<dbReference type="PANTHER" id="PTHR35603:SF1">
    <property type="entry name" value="OUTER MEMBRANE LIPOPROTEIN SLYB"/>
    <property type="match status" value="1"/>
</dbReference>
<feature type="chain" id="PRO_5046343776" evidence="6">
    <location>
        <begin position="23"/>
        <end position="149"/>
    </location>
</feature>
<evidence type="ECO:0000313" key="9">
    <source>
        <dbReference type="Proteomes" id="UP000637632"/>
    </source>
</evidence>
<keyword evidence="4" id="KW-0564">Palmitate</keyword>
<keyword evidence="2 6" id="KW-0732">Signal</keyword>
<dbReference type="InterPro" id="IPR051407">
    <property type="entry name" value="Bact_OM_lipoprot/Surf_antigen"/>
</dbReference>
<sequence>MKKVLILTAVALLSACAQPNNSGSVYRASQTQNEQSVRMGYVESVREVTIDKGQTGVGTAAGAALGGIAAGSSIGGGNGSIAAGIVGAVAGGLIGQKIEQSNSQKRGLEITVRLDSGEFRAITQDADELFRVGERVRLLSNGRTTRVTH</sequence>
<dbReference type="RefSeq" id="WP_186885934.1">
    <property type="nucleotide sequence ID" value="NZ_JACOFT010000007.1"/>
</dbReference>
<dbReference type="Proteomes" id="UP000637632">
    <property type="component" value="Unassembled WGS sequence"/>
</dbReference>
<evidence type="ECO:0000259" key="7">
    <source>
        <dbReference type="Pfam" id="PF05433"/>
    </source>
</evidence>
<keyword evidence="9" id="KW-1185">Reference proteome</keyword>
<feature type="domain" description="Glycine zipper 2TM" evidence="7">
    <location>
        <begin position="57"/>
        <end position="99"/>
    </location>
</feature>
<keyword evidence="3" id="KW-0472">Membrane</keyword>